<dbReference type="CDD" id="cd14692">
    <property type="entry name" value="bZIP_ATF4"/>
    <property type="match status" value="1"/>
</dbReference>
<feature type="region of interest" description="Disordered" evidence="4">
    <location>
        <begin position="445"/>
        <end position="512"/>
    </location>
</feature>
<gene>
    <name evidence="6" type="ORF">BaRGS_00006090</name>
</gene>
<keyword evidence="2" id="KW-0238">DNA-binding</keyword>
<sequence length="610" mass="67396">MGIYDKILVFQAESQQVGDYFDGLDHLSKQTNVQEELPLKQTEQHKAVADSQNGATTSFDEKIDGSTDFLLSQNELFEILLGHGQETKPRIGDTADAGGPVAQLPAIRSEKPIWDLFGLAEATTITKLDIQKSDCENNTYPELERLEPNLHIRRNNDQVQEEEEDNKHVILGTRPVNASSLPAPGASSDNADESKDFSNHEVTYVYPAEDIAALLQRTVASAQKQAGSAPVPVVAIILGDPGLQQLALPAARPATDQPLSGHGMGQVQAKLKEVLQKRKLEADHDVAKPQPKRRKTDNQGSPPAKTQDRKLRRRQQCREAARRFREKHRTTVDTLTKKMESLKDANTKLRTEISLLNQRKAELKKLRDAHLMVCPQVKTFPEKQPDNLLQGLGLSPTNHQDVWVEVGHQEQMTVDMQATSQVPGFPPKAEHVIPCQRDAKAPLKIEGKAHPRSPVSTPSPTCTMEATSTFPLSPDPNFGPNHPTSRATNHDRRQQNPDHDISAQDKDMASLPTTEQAVRAEISDYQNPLFNMIDFSVFLENVPGNPQLAVDPPPCTHREISPRIPKLDVFSDVLLSAGLSAIVPADFTLADEDLADYTFSADVSIDLGEE</sequence>
<evidence type="ECO:0000313" key="6">
    <source>
        <dbReference type="EMBL" id="KAK7502840.1"/>
    </source>
</evidence>
<proteinExistence type="predicted"/>
<dbReference type="PROSITE" id="PS50217">
    <property type="entry name" value="BZIP"/>
    <property type="match status" value="1"/>
</dbReference>
<organism evidence="6 7">
    <name type="scientific">Batillaria attramentaria</name>
    <dbReference type="NCBI Taxonomy" id="370345"/>
    <lineage>
        <taxon>Eukaryota</taxon>
        <taxon>Metazoa</taxon>
        <taxon>Spiralia</taxon>
        <taxon>Lophotrochozoa</taxon>
        <taxon>Mollusca</taxon>
        <taxon>Gastropoda</taxon>
        <taxon>Caenogastropoda</taxon>
        <taxon>Sorbeoconcha</taxon>
        <taxon>Cerithioidea</taxon>
        <taxon>Batillariidae</taxon>
        <taxon>Batillaria</taxon>
    </lineage>
</organism>
<evidence type="ECO:0000256" key="3">
    <source>
        <dbReference type="ARBA" id="ARBA00023163"/>
    </source>
</evidence>
<evidence type="ECO:0000259" key="5">
    <source>
        <dbReference type="PROSITE" id="PS50217"/>
    </source>
</evidence>
<evidence type="ECO:0000313" key="7">
    <source>
        <dbReference type="Proteomes" id="UP001519460"/>
    </source>
</evidence>
<dbReference type="EMBL" id="JACVVK020000024">
    <property type="protein sequence ID" value="KAK7502840.1"/>
    <property type="molecule type" value="Genomic_DNA"/>
</dbReference>
<keyword evidence="3" id="KW-0804">Transcription</keyword>
<dbReference type="AlphaFoldDB" id="A0ABD0LTH5"/>
<feature type="domain" description="BZIP" evidence="5">
    <location>
        <begin position="307"/>
        <end position="370"/>
    </location>
</feature>
<name>A0ABD0LTH5_9CAEN</name>
<dbReference type="PANTHER" id="PTHR23351:SF24">
    <property type="entry name" value="ACTIVATING TRANSCRIPTION FACTOR 3-RELATED"/>
    <property type="match status" value="1"/>
</dbReference>
<feature type="region of interest" description="Disordered" evidence="4">
    <location>
        <begin position="175"/>
        <end position="195"/>
    </location>
</feature>
<dbReference type="SUPFAM" id="SSF57959">
    <property type="entry name" value="Leucine zipper domain"/>
    <property type="match status" value="1"/>
</dbReference>
<evidence type="ECO:0000256" key="2">
    <source>
        <dbReference type="ARBA" id="ARBA00023125"/>
    </source>
</evidence>
<feature type="compositionally biased region" description="Basic and acidic residues" evidence="4">
    <location>
        <begin position="316"/>
        <end position="330"/>
    </location>
</feature>
<feature type="compositionally biased region" description="Polar residues" evidence="4">
    <location>
        <begin position="454"/>
        <end position="471"/>
    </location>
</feature>
<dbReference type="Pfam" id="PF00170">
    <property type="entry name" value="bZIP_1"/>
    <property type="match status" value="1"/>
</dbReference>
<dbReference type="PANTHER" id="PTHR23351">
    <property type="entry name" value="FOS TRANSCRIPTION FACTOR-RELATED"/>
    <property type="match status" value="1"/>
</dbReference>
<feature type="compositionally biased region" description="Basic and acidic residues" evidence="4">
    <location>
        <begin position="488"/>
        <end position="508"/>
    </location>
</feature>
<accession>A0ABD0LTH5</accession>
<dbReference type="GO" id="GO:0003677">
    <property type="term" value="F:DNA binding"/>
    <property type="evidence" value="ECO:0007669"/>
    <property type="project" value="UniProtKB-KW"/>
</dbReference>
<dbReference type="InterPro" id="IPR004827">
    <property type="entry name" value="bZIP"/>
</dbReference>
<protein>
    <recommendedName>
        <fullName evidence="5">BZIP domain-containing protein</fullName>
    </recommendedName>
</protein>
<dbReference type="InterPro" id="IPR000837">
    <property type="entry name" value="AP-1"/>
</dbReference>
<comment type="caution">
    <text evidence="6">The sequence shown here is derived from an EMBL/GenBank/DDBJ whole genome shotgun (WGS) entry which is preliminary data.</text>
</comment>
<dbReference type="InterPro" id="IPR046347">
    <property type="entry name" value="bZIP_sf"/>
</dbReference>
<dbReference type="Gene3D" id="1.20.5.170">
    <property type="match status" value="1"/>
</dbReference>
<dbReference type="SMART" id="SM00338">
    <property type="entry name" value="BRLZ"/>
    <property type="match status" value="1"/>
</dbReference>
<feature type="region of interest" description="Disordered" evidence="4">
    <location>
        <begin position="281"/>
        <end position="330"/>
    </location>
</feature>
<evidence type="ECO:0000256" key="4">
    <source>
        <dbReference type="SAM" id="MobiDB-lite"/>
    </source>
</evidence>
<evidence type="ECO:0000256" key="1">
    <source>
        <dbReference type="ARBA" id="ARBA00023015"/>
    </source>
</evidence>
<keyword evidence="7" id="KW-1185">Reference proteome</keyword>
<keyword evidence="1" id="KW-0805">Transcription regulation</keyword>
<dbReference type="Proteomes" id="UP001519460">
    <property type="component" value="Unassembled WGS sequence"/>
</dbReference>
<reference evidence="6 7" key="1">
    <citation type="journal article" date="2023" name="Sci. Data">
        <title>Genome assembly of the Korean intertidal mud-creeper Batillaria attramentaria.</title>
        <authorList>
            <person name="Patra A.K."/>
            <person name="Ho P.T."/>
            <person name="Jun S."/>
            <person name="Lee S.J."/>
            <person name="Kim Y."/>
            <person name="Won Y.J."/>
        </authorList>
    </citation>
    <scope>NUCLEOTIDE SEQUENCE [LARGE SCALE GENOMIC DNA]</scope>
    <source>
        <strain evidence="6">Wonlab-2016</strain>
    </source>
</reference>